<evidence type="ECO:0000256" key="2">
    <source>
        <dbReference type="ARBA" id="ARBA00022690"/>
    </source>
</evidence>
<dbReference type="InterPro" id="IPR023796">
    <property type="entry name" value="Serpin_dom"/>
</dbReference>
<name>A0ABM3LHT0_BICAN</name>
<organism evidence="6 7">
    <name type="scientific">Bicyclus anynana</name>
    <name type="common">Squinting bush brown butterfly</name>
    <dbReference type="NCBI Taxonomy" id="110368"/>
    <lineage>
        <taxon>Eukaryota</taxon>
        <taxon>Metazoa</taxon>
        <taxon>Ecdysozoa</taxon>
        <taxon>Arthropoda</taxon>
        <taxon>Hexapoda</taxon>
        <taxon>Insecta</taxon>
        <taxon>Pterygota</taxon>
        <taxon>Neoptera</taxon>
        <taxon>Endopterygota</taxon>
        <taxon>Lepidoptera</taxon>
        <taxon>Glossata</taxon>
        <taxon>Ditrysia</taxon>
        <taxon>Papilionoidea</taxon>
        <taxon>Nymphalidae</taxon>
        <taxon>Satyrinae</taxon>
        <taxon>Satyrini</taxon>
        <taxon>Mycalesina</taxon>
        <taxon>Bicyclus</taxon>
    </lineage>
</organism>
<evidence type="ECO:0000256" key="3">
    <source>
        <dbReference type="ARBA" id="ARBA00022900"/>
    </source>
</evidence>
<sequence>MNVISLAVITTADQKDIENVVHGASSKLTAKMFYEVAKGNGDKSFVLSAYSLLSPLALFSIASREYTQDEIWDTIGTNNDSFTKEVYDWKYNRVKSLKGVTLKTASKICLALNYDVYTDYGKGKWDSFGTELENVDFDSNVVTAREISNWVEEQTNHMIKDIVSADSVNSFTRALLVDAVYFKGQWQASFDNKLTEEKDFYINNKDTSKVQMMYRKGNYKYTKSPTLRSQVIEIPYKDGEASLVVVLPREIEGIKDVQEILKDPDVLDNIRRSMFKAEVDLYLPKFRIETTTNLKDVLEKVNFKRLFMQYGCSLYFIMRVLGNMYISDAVQKVLIEVDEGAETTPPICIGAAIHKQFQDFY</sequence>
<feature type="domain" description="Serpin" evidence="5">
    <location>
        <begin position="30"/>
        <end position="359"/>
    </location>
</feature>
<evidence type="ECO:0000313" key="7">
    <source>
        <dbReference type="RefSeq" id="XP_052738628.1"/>
    </source>
</evidence>
<dbReference type="PANTHER" id="PTHR11461:SF211">
    <property type="entry name" value="GH10112P-RELATED"/>
    <property type="match status" value="1"/>
</dbReference>
<keyword evidence="2 7" id="KW-0646">Protease inhibitor</keyword>
<dbReference type="SMART" id="SM00093">
    <property type="entry name" value="SERPIN"/>
    <property type="match status" value="1"/>
</dbReference>
<comment type="similarity">
    <text evidence="1 4">Belongs to the serpin family.</text>
</comment>
<gene>
    <name evidence="7" type="primary">LOC112055046</name>
</gene>
<dbReference type="Gene3D" id="3.30.497.10">
    <property type="entry name" value="Antithrombin, subunit I, domain 2"/>
    <property type="match status" value="1"/>
</dbReference>
<protein>
    <submittedName>
        <fullName evidence="7">Serine protease inhibitor 3/4-like</fullName>
    </submittedName>
</protein>
<reference evidence="7" key="1">
    <citation type="submission" date="2025-08" db="UniProtKB">
        <authorList>
            <consortium name="RefSeq"/>
        </authorList>
    </citation>
    <scope>IDENTIFICATION</scope>
</reference>
<keyword evidence="6" id="KW-1185">Reference proteome</keyword>
<accession>A0ABM3LHT0</accession>
<keyword evidence="3 7" id="KW-0722">Serine protease inhibitor</keyword>
<dbReference type="GO" id="GO:0004867">
    <property type="term" value="F:serine-type endopeptidase inhibitor activity"/>
    <property type="evidence" value="ECO:0007669"/>
    <property type="project" value="UniProtKB-KW"/>
</dbReference>
<dbReference type="PANTHER" id="PTHR11461">
    <property type="entry name" value="SERINE PROTEASE INHIBITOR, SERPIN"/>
    <property type="match status" value="1"/>
</dbReference>
<proteinExistence type="inferred from homology"/>
<evidence type="ECO:0000256" key="4">
    <source>
        <dbReference type="RuleBase" id="RU000411"/>
    </source>
</evidence>
<dbReference type="Proteomes" id="UP001652582">
    <property type="component" value="Chromosome 7"/>
</dbReference>
<dbReference type="InterPro" id="IPR042185">
    <property type="entry name" value="Serpin_sf_2"/>
</dbReference>
<dbReference type="InterPro" id="IPR000215">
    <property type="entry name" value="Serpin_fam"/>
</dbReference>
<evidence type="ECO:0000313" key="6">
    <source>
        <dbReference type="Proteomes" id="UP001652582"/>
    </source>
</evidence>
<dbReference type="Gene3D" id="2.30.39.10">
    <property type="entry name" value="Alpha-1-antitrypsin, domain 1"/>
    <property type="match status" value="1"/>
</dbReference>
<dbReference type="Pfam" id="PF00079">
    <property type="entry name" value="Serpin"/>
    <property type="match status" value="1"/>
</dbReference>
<dbReference type="RefSeq" id="XP_052738628.1">
    <property type="nucleotide sequence ID" value="XM_052882668.1"/>
</dbReference>
<dbReference type="InterPro" id="IPR042178">
    <property type="entry name" value="Serpin_sf_1"/>
</dbReference>
<dbReference type="InterPro" id="IPR036186">
    <property type="entry name" value="Serpin_sf"/>
</dbReference>
<evidence type="ECO:0000256" key="1">
    <source>
        <dbReference type="ARBA" id="ARBA00009500"/>
    </source>
</evidence>
<evidence type="ECO:0000259" key="5">
    <source>
        <dbReference type="SMART" id="SM00093"/>
    </source>
</evidence>
<dbReference type="SUPFAM" id="SSF56574">
    <property type="entry name" value="Serpins"/>
    <property type="match status" value="1"/>
</dbReference>
<dbReference type="GeneID" id="112055046"/>